<dbReference type="OrthoDB" id="8660792at2"/>
<protein>
    <submittedName>
        <fullName evidence="2">Tail fiber assembly protein</fullName>
    </submittedName>
</protein>
<gene>
    <name evidence="2" type="ORF">DY367_17845</name>
</gene>
<dbReference type="Proteomes" id="UP000285324">
    <property type="component" value="Unassembled WGS sequence"/>
</dbReference>
<evidence type="ECO:0000313" key="3">
    <source>
        <dbReference type="Proteomes" id="UP000285324"/>
    </source>
</evidence>
<evidence type="ECO:0000313" key="2">
    <source>
        <dbReference type="EMBL" id="RPJ90363.1"/>
    </source>
</evidence>
<feature type="region of interest" description="Disordered" evidence="1">
    <location>
        <begin position="1"/>
        <end position="21"/>
    </location>
</feature>
<name>A0A424WAM4_ALCXX</name>
<dbReference type="EMBL" id="QVXO01000027">
    <property type="protein sequence ID" value="RPJ90363.1"/>
    <property type="molecule type" value="Genomic_DNA"/>
</dbReference>
<comment type="caution">
    <text evidence="2">The sequence shown here is derived from an EMBL/GenBank/DDBJ whole genome shotgun (WGS) entry which is preliminary data.</text>
</comment>
<evidence type="ECO:0000256" key="1">
    <source>
        <dbReference type="SAM" id="MobiDB-lite"/>
    </source>
</evidence>
<proteinExistence type="predicted"/>
<dbReference type="AlphaFoldDB" id="A0A424WAM4"/>
<dbReference type="Pfam" id="PF02413">
    <property type="entry name" value="Caudo_TAP"/>
    <property type="match status" value="1"/>
</dbReference>
<dbReference type="RefSeq" id="WP_118933188.1">
    <property type="nucleotide sequence ID" value="NZ_CP061008.1"/>
</dbReference>
<dbReference type="InterPro" id="IPR003458">
    <property type="entry name" value="Phage_T4_Gp38_tail_assem"/>
</dbReference>
<organism evidence="2 3">
    <name type="scientific">Alcaligenes xylosoxydans xylosoxydans</name>
    <name type="common">Achromobacter xylosoxidans</name>
    <dbReference type="NCBI Taxonomy" id="85698"/>
    <lineage>
        <taxon>Bacteria</taxon>
        <taxon>Pseudomonadati</taxon>
        <taxon>Pseudomonadota</taxon>
        <taxon>Betaproteobacteria</taxon>
        <taxon>Burkholderiales</taxon>
        <taxon>Alcaligenaceae</taxon>
        <taxon>Achromobacter</taxon>
    </lineage>
</organism>
<accession>A0A424WAM4</accession>
<sequence>MNNNQKIHVSGETGSTLSSSPSTAPARTYFFSASQNAFFLSDEQRLFQAAGTLPSDLTPVGQMIFQEFALELPPAGKTRRVSEAGAPCWVDEPPLPDAVIAARNQGERSALLRLATEQIAPLQDAVDLGLATAEEAERLHAWKAYRVVLNRLEGKEGYPLLVEWPEQPD</sequence>
<feature type="compositionally biased region" description="Low complexity" evidence="1">
    <location>
        <begin position="10"/>
        <end position="21"/>
    </location>
</feature>
<reference evidence="2 3" key="1">
    <citation type="submission" date="2018-08" db="EMBL/GenBank/DDBJ databases">
        <title>Achromobacter xylosoxidans Genome sequencing and assembly.</title>
        <authorList>
            <person name="Wang R."/>
            <person name="Rensing C."/>
            <person name="Li Y."/>
        </authorList>
    </citation>
    <scope>NUCLEOTIDE SEQUENCE [LARGE SCALE GENOMIC DNA]</scope>
    <source>
        <strain evidence="2 3">GD003A</strain>
    </source>
</reference>